<dbReference type="EMBL" id="WIXE01018243">
    <property type="protein sequence ID" value="KAK5971093.1"/>
    <property type="molecule type" value="Genomic_DNA"/>
</dbReference>
<feature type="region of interest" description="Disordered" evidence="9">
    <location>
        <begin position="35"/>
        <end position="63"/>
    </location>
</feature>
<keyword evidence="5" id="KW-0804">Transcription</keyword>
<evidence type="ECO:0000259" key="10">
    <source>
        <dbReference type="Pfam" id="PF04696"/>
    </source>
</evidence>
<keyword evidence="3" id="KW-0507">mRNA processing</keyword>
<evidence type="ECO:0000313" key="12">
    <source>
        <dbReference type="Proteomes" id="UP001331761"/>
    </source>
</evidence>
<evidence type="ECO:0000256" key="8">
    <source>
        <dbReference type="SAM" id="Coils"/>
    </source>
</evidence>
<keyword evidence="6" id="KW-0508">mRNA splicing</keyword>
<proteinExistence type="inferred from homology"/>
<dbReference type="InterPro" id="IPR006786">
    <property type="entry name" value="Pinin_SDK_MemA"/>
</dbReference>
<feature type="coiled-coil region" evidence="8">
    <location>
        <begin position="175"/>
        <end position="220"/>
    </location>
</feature>
<organism evidence="11 12">
    <name type="scientific">Trichostrongylus colubriformis</name>
    <name type="common">Black scour worm</name>
    <dbReference type="NCBI Taxonomy" id="6319"/>
    <lineage>
        <taxon>Eukaryota</taxon>
        <taxon>Metazoa</taxon>
        <taxon>Ecdysozoa</taxon>
        <taxon>Nematoda</taxon>
        <taxon>Chromadorea</taxon>
        <taxon>Rhabditida</taxon>
        <taxon>Rhabditina</taxon>
        <taxon>Rhabditomorpha</taxon>
        <taxon>Strongyloidea</taxon>
        <taxon>Trichostrongylidae</taxon>
        <taxon>Trichostrongylus</taxon>
    </lineage>
</organism>
<keyword evidence="8" id="KW-0175">Coiled coil</keyword>
<evidence type="ECO:0000256" key="2">
    <source>
        <dbReference type="ARBA" id="ARBA00010386"/>
    </source>
</evidence>
<dbReference type="GO" id="GO:0006397">
    <property type="term" value="P:mRNA processing"/>
    <property type="evidence" value="ECO:0007669"/>
    <property type="project" value="UniProtKB-KW"/>
</dbReference>
<comment type="similarity">
    <text evidence="2">Belongs to the pinin family.</text>
</comment>
<protein>
    <recommendedName>
        <fullName evidence="10">Pinin/SDK/MemA protein domain-containing protein</fullName>
    </recommendedName>
</protein>
<feature type="region of interest" description="Disordered" evidence="9">
    <location>
        <begin position="80"/>
        <end position="112"/>
    </location>
</feature>
<keyword evidence="12" id="KW-1185">Reference proteome</keyword>
<evidence type="ECO:0000256" key="7">
    <source>
        <dbReference type="ARBA" id="ARBA00023242"/>
    </source>
</evidence>
<reference evidence="11 12" key="1">
    <citation type="submission" date="2019-10" db="EMBL/GenBank/DDBJ databases">
        <title>Assembly and Annotation for the nematode Trichostrongylus colubriformis.</title>
        <authorList>
            <person name="Martin J."/>
        </authorList>
    </citation>
    <scope>NUCLEOTIDE SEQUENCE [LARGE SCALE GENOMIC DNA]</scope>
    <source>
        <strain evidence="11">G859</strain>
        <tissue evidence="11">Whole worm</tissue>
    </source>
</reference>
<dbReference type="GO" id="GO:0008380">
    <property type="term" value="P:RNA splicing"/>
    <property type="evidence" value="ECO:0007669"/>
    <property type="project" value="UniProtKB-KW"/>
</dbReference>
<comment type="subcellular location">
    <subcellularLocation>
        <location evidence="1">Nucleus</location>
    </subcellularLocation>
</comment>
<evidence type="ECO:0000256" key="5">
    <source>
        <dbReference type="ARBA" id="ARBA00023163"/>
    </source>
</evidence>
<dbReference type="InterPro" id="IPR039853">
    <property type="entry name" value="Pinin"/>
</dbReference>
<evidence type="ECO:0000256" key="9">
    <source>
        <dbReference type="SAM" id="MobiDB-lite"/>
    </source>
</evidence>
<evidence type="ECO:0000256" key="1">
    <source>
        <dbReference type="ARBA" id="ARBA00004123"/>
    </source>
</evidence>
<feature type="coiled-coil region" evidence="8">
    <location>
        <begin position="3"/>
        <end position="30"/>
    </location>
</feature>
<gene>
    <name evidence="11" type="ORF">GCK32_008671</name>
</gene>
<dbReference type="PANTHER" id="PTHR12707">
    <property type="entry name" value="PINN"/>
    <property type="match status" value="1"/>
</dbReference>
<evidence type="ECO:0000256" key="4">
    <source>
        <dbReference type="ARBA" id="ARBA00023015"/>
    </source>
</evidence>
<accession>A0AAN8FVK4</accession>
<sequence>MTAESLNKDIERVQEKLRELDGTIATLRTNRRDFDTGPLAMKRRISNEGGYGGDRYSNGSGRVTVVSDISPGFNRRRVEMVRSEERPSKRQRVDYDDVDDDDDRDSRPKRTLASTVVMPSIETKSREEKIEEMNKNEKKEVTTRNRRMFSNLLMGTLTRFQRDEKKIQKVEKIQADKQLEVEKRLEDKKREEREKIMAERQKLFDERREQEKELRALQRKKALMQYVGVF</sequence>
<keyword evidence="4" id="KW-0805">Transcription regulation</keyword>
<name>A0AAN8FVK4_TRICO</name>
<feature type="compositionally biased region" description="Basic and acidic residues" evidence="9">
    <location>
        <begin position="80"/>
        <end position="95"/>
    </location>
</feature>
<dbReference type="Proteomes" id="UP001331761">
    <property type="component" value="Unassembled WGS sequence"/>
</dbReference>
<evidence type="ECO:0000256" key="6">
    <source>
        <dbReference type="ARBA" id="ARBA00023187"/>
    </source>
</evidence>
<dbReference type="Pfam" id="PF04696">
    <property type="entry name" value="Pinin_SDK_memA"/>
    <property type="match status" value="1"/>
</dbReference>
<evidence type="ECO:0000313" key="11">
    <source>
        <dbReference type="EMBL" id="KAK5971093.1"/>
    </source>
</evidence>
<dbReference type="GO" id="GO:0071013">
    <property type="term" value="C:catalytic step 2 spliceosome"/>
    <property type="evidence" value="ECO:0007669"/>
    <property type="project" value="TreeGrafter"/>
</dbReference>
<keyword evidence="7" id="KW-0539">Nucleus</keyword>
<dbReference type="AlphaFoldDB" id="A0AAN8FVK4"/>
<evidence type="ECO:0000256" key="3">
    <source>
        <dbReference type="ARBA" id="ARBA00022664"/>
    </source>
</evidence>
<dbReference type="PANTHER" id="PTHR12707:SF0">
    <property type="entry name" value="PININ"/>
    <property type="match status" value="1"/>
</dbReference>
<comment type="caution">
    <text evidence="11">The sequence shown here is derived from an EMBL/GenBank/DDBJ whole genome shotgun (WGS) entry which is preliminary data.</text>
</comment>
<feature type="domain" description="Pinin/SDK/MemA protein" evidence="10">
    <location>
        <begin position="140"/>
        <end position="225"/>
    </location>
</feature>